<dbReference type="InterPro" id="IPR006597">
    <property type="entry name" value="Sel1-like"/>
</dbReference>
<proteinExistence type="predicted"/>
<name>A0ABN7WYQ8_GIGMA</name>
<dbReference type="InterPro" id="IPR011990">
    <property type="entry name" value="TPR-like_helical_dom_sf"/>
</dbReference>
<dbReference type="EMBL" id="CAJVQB010069660">
    <property type="protein sequence ID" value="CAG8842639.1"/>
    <property type="molecule type" value="Genomic_DNA"/>
</dbReference>
<gene>
    <name evidence="1" type="ORF">GMARGA_LOCUS36094</name>
</gene>
<dbReference type="Gene3D" id="1.25.40.10">
    <property type="entry name" value="Tetratricopeptide repeat domain"/>
    <property type="match status" value="1"/>
</dbReference>
<dbReference type="Proteomes" id="UP000789901">
    <property type="component" value="Unassembled WGS sequence"/>
</dbReference>
<dbReference type="SUPFAM" id="SSF81901">
    <property type="entry name" value="HCP-like"/>
    <property type="match status" value="1"/>
</dbReference>
<dbReference type="SMART" id="SM00671">
    <property type="entry name" value="SEL1"/>
    <property type="match status" value="1"/>
</dbReference>
<dbReference type="Pfam" id="PF08238">
    <property type="entry name" value="Sel1"/>
    <property type="match status" value="1"/>
</dbReference>
<evidence type="ECO:0000313" key="1">
    <source>
        <dbReference type="EMBL" id="CAG8842639.1"/>
    </source>
</evidence>
<organism evidence="1 2">
    <name type="scientific">Gigaspora margarita</name>
    <dbReference type="NCBI Taxonomy" id="4874"/>
    <lineage>
        <taxon>Eukaryota</taxon>
        <taxon>Fungi</taxon>
        <taxon>Fungi incertae sedis</taxon>
        <taxon>Mucoromycota</taxon>
        <taxon>Glomeromycotina</taxon>
        <taxon>Glomeromycetes</taxon>
        <taxon>Diversisporales</taxon>
        <taxon>Gigasporaceae</taxon>
        <taxon>Gigaspora</taxon>
    </lineage>
</organism>
<protein>
    <submittedName>
        <fullName evidence="1">37476_t:CDS:1</fullName>
    </submittedName>
</protein>
<keyword evidence="2" id="KW-1185">Reference proteome</keyword>
<evidence type="ECO:0000313" key="2">
    <source>
        <dbReference type="Proteomes" id="UP000789901"/>
    </source>
</evidence>
<comment type="caution">
    <text evidence="1">The sequence shown here is derived from an EMBL/GenBank/DDBJ whole genome shotgun (WGS) entry which is preliminary data.</text>
</comment>
<feature type="non-terminal residue" evidence="1">
    <location>
        <position position="118"/>
    </location>
</feature>
<accession>A0ABN7WYQ8</accession>
<sequence>MNWKRIILQIKKTCDISKVVCEFHRIGEKVNTIEKKIFNAAESSFKNESNNKHSWELRAAWNIFRELSKSKIYEIYLKANYYLGCCYENGIGRNKNEQLALHHFEMAANAGSIEAKNK</sequence>
<reference evidence="1 2" key="1">
    <citation type="submission" date="2021-06" db="EMBL/GenBank/DDBJ databases">
        <authorList>
            <person name="Kallberg Y."/>
            <person name="Tangrot J."/>
            <person name="Rosling A."/>
        </authorList>
    </citation>
    <scope>NUCLEOTIDE SEQUENCE [LARGE SCALE GENOMIC DNA]</scope>
    <source>
        <strain evidence="1 2">120-4 pot B 10/14</strain>
    </source>
</reference>